<evidence type="ECO:0000256" key="8">
    <source>
        <dbReference type="SAM" id="Phobius"/>
    </source>
</evidence>
<dbReference type="Gene3D" id="3.40.50.300">
    <property type="entry name" value="P-loop containing nucleotide triphosphate hydrolases"/>
    <property type="match status" value="1"/>
</dbReference>
<reference evidence="9 10" key="1">
    <citation type="submission" date="2021-10" db="EMBL/GenBank/DDBJ databases">
        <title>Draft genome of Aestuariibacter halophilus JC2043.</title>
        <authorList>
            <person name="Emsley S.A."/>
            <person name="Pfannmuller K.M."/>
            <person name="Ushijima B."/>
            <person name="Saw J.H."/>
            <person name="Videau P."/>
        </authorList>
    </citation>
    <scope>NUCLEOTIDE SEQUENCE [LARGE SCALE GENOMIC DNA]</scope>
    <source>
        <strain evidence="9 10">JC2043</strain>
    </source>
</reference>
<dbReference type="CDD" id="cd01127">
    <property type="entry name" value="TrwB_TraG_TraD_VirD4"/>
    <property type="match status" value="1"/>
</dbReference>
<evidence type="ECO:0000256" key="5">
    <source>
        <dbReference type="ARBA" id="ARBA00022989"/>
    </source>
</evidence>
<sequence length="566" mass="62876">MKSLSTQHQRQVLNNLVWVVFWGVLSIALYNHKDSLHWITYVYLFVGVLMLIKNLKSTWTAYEYGKYQAQLRYQNETPSDIHGNTVYATFEQKKAANLYDPNNGIPIGIDEHGPLFYTPTHALNVAPAGSGKSLVIGGILAHGYRIPDGRGNSQAASMVVTDLKGEHGYMTSKLCAEKHGHKVVFLNPDNLYNLGNTRFNPLQGVIDDISHKPLNKFAVADATEVALLLVPEPSKGDDGNFYFRQGARDQIITAMLFFACSAPSSCIFPELFRVIGNAEQLKETLEEAKKLDVLCGELSTRASDILAATDDHFASFRSGALQALSPFSPSSPLADSVSASDFTFESLKREPTTVYIMARHDRKDVYAPWLGLVTKMAIKALFKVDGNIPVFFCLDEATNMPLPGFAADMTALRGNGFRTRSAFQAKSESRRVNGEEQTETIYSQCDLKQFNSITSYQEAKEISDSIGQTTVKSHSLGEDKTSPWSDLKNSTSESGRPLLMPEELLRLGEDEQIILISKHGLPPIRCKRLPYHHVPEWHAILDDNPLEGGKLPLNPKVSISYREART</sequence>
<feature type="region of interest" description="Disordered" evidence="7">
    <location>
        <begin position="470"/>
        <end position="495"/>
    </location>
</feature>
<proteinExistence type="inferred from homology"/>
<keyword evidence="6 8" id="KW-0472">Membrane</keyword>
<keyword evidence="5 8" id="KW-1133">Transmembrane helix</keyword>
<evidence type="ECO:0000256" key="2">
    <source>
        <dbReference type="ARBA" id="ARBA00008806"/>
    </source>
</evidence>
<dbReference type="PANTHER" id="PTHR37937:SF1">
    <property type="entry name" value="CONJUGATIVE TRANSFER: DNA TRANSPORT"/>
    <property type="match status" value="1"/>
</dbReference>
<evidence type="ECO:0000256" key="1">
    <source>
        <dbReference type="ARBA" id="ARBA00004651"/>
    </source>
</evidence>
<evidence type="ECO:0000313" key="9">
    <source>
        <dbReference type="EMBL" id="MCC2616700.1"/>
    </source>
</evidence>
<keyword evidence="10" id="KW-1185">Reference proteome</keyword>
<gene>
    <name evidence="9" type="ORF">LJ739_10650</name>
</gene>
<dbReference type="InterPro" id="IPR051539">
    <property type="entry name" value="T4SS-coupling_protein"/>
</dbReference>
<evidence type="ECO:0000256" key="6">
    <source>
        <dbReference type="ARBA" id="ARBA00023136"/>
    </source>
</evidence>
<name>A0ABS8G837_9ALTE</name>
<protein>
    <submittedName>
        <fullName evidence="9">Type IV secretory system conjugative DNA transfer family protein</fullName>
    </submittedName>
</protein>
<accession>A0ABS8G837</accession>
<feature type="transmembrane region" description="Helical" evidence="8">
    <location>
        <begin position="36"/>
        <end position="52"/>
    </location>
</feature>
<keyword evidence="4 8" id="KW-0812">Transmembrane</keyword>
<comment type="similarity">
    <text evidence="2">Belongs to the VirD4/TraG family.</text>
</comment>
<dbReference type="RefSeq" id="WP_229160289.1">
    <property type="nucleotide sequence ID" value="NZ_JAJEWP010000002.1"/>
</dbReference>
<feature type="transmembrane region" description="Helical" evidence="8">
    <location>
        <begin position="12"/>
        <end position="30"/>
    </location>
</feature>
<organism evidence="9 10">
    <name type="scientific">Fluctibacter halophilus</name>
    <dbReference type="NCBI Taxonomy" id="226011"/>
    <lineage>
        <taxon>Bacteria</taxon>
        <taxon>Pseudomonadati</taxon>
        <taxon>Pseudomonadota</taxon>
        <taxon>Gammaproteobacteria</taxon>
        <taxon>Alteromonadales</taxon>
        <taxon>Alteromonadaceae</taxon>
        <taxon>Fluctibacter</taxon>
    </lineage>
</organism>
<dbReference type="InterPro" id="IPR027417">
    <property type="entry name" value="P-loop_NTPase"/>
</dbReference>
<keyword evidence="3" id="KW-1003">Cell membrane</keyword>
<dbReference type="SUPFAM" id="SSF52540">
    <property type="entry name" value="P-loop containing nucleoside triphosphate hydrolases"/>
    <property type="match status" value="1"/>
</dbReference>
<evidence type="ECO:0000313" key="10">
    <source>
        <dbReference type="Proteomes" id="UP001520878"/>
    </source>
</evidence>
<evidence type="ECO:0000256" key="3">
    <source>
        <dbReference type="ARBA" id="ARBA00022475"/>
    </source>
</evidence>
<dbReference type="InterPro" id="IPR003688">
    <property type="entry name" value="TraG/VirD4"/>
</dbReference>
<evidence type="ECO:0000256" key="4">
    <source>
        <dbReference type="ARBA" id="ARBA00022692"/>
    </source>
</evidence>
<dbReference type="EMBL" id="JAJEWP010000002">
    <property type="protein sequence ID" value="MCC2616700.1"/>
    <property type="molecule type" value="Genomic_DNA"/>
</dbReference>
<dbReference type="Pfam" id="PF02534">
    <property type="entry name" value="T4SS-DNA_transf"/>
    <property type="match status" value="1"/>
</dbReference>
<dbReference type="PANTHER" id="PTHR37937">
    <property type="entry name" value="CONJUGATIVE TRANSFER: DNA TRANSPORT"/>
    <property type="match status" value="1"/>
</dbReference>
<evidence type="ECO:0000256" key="7">
    <source>
        <dbReference type="SAM" id="MobiDB-lite"/>
    </source>
</evidence>
<comment type="caution">
    <text evidence="9">The sequence shown here is derived from an EMBL/GenBank/DDBJ whole genome shotgun (WGS) entry which is preliminary data.</text>
</comment>
<feature type="compositionally biased region" description="Polar residues" evidence="7">
    <location>
        <begin position="482"/>
        <end position="494"/>
    </location>
</feature>
<comment type="subcellular location">
    <subcellularLocation>
        <location evidence="1">Cell membrane</location>
        <topology evidence="1">Multi-pass membrane protein</topology>
    </subcellularLocation>
</comment>
<dbReference type="Proteomes" id="UP001520878">
    <property type="component" value="Unassembled WGS sequence"/>
</dbReference>